<organism evidence="1 2">
    <name type="scientific">Moniliophthora roreri (strain MCA 2997)</name>
    <name type="common">Cocoa frosty pod rot fungus</name>
    <name type="synonym">Crinipellis roreri</name>
    <dbReference type="NCBI Taxonomy" id="1381753"/>
    <lineage>
        <taxon>Eukaryota</taxon>
        <taxon>Fungi</taxon>
        <taxon>Dikarya</taxon>
        <taxon>Basidiomycota</taxon>
        <taxon>Agaricomycotina</taxon>
        <taxon>Agaricomycetes</taxon>
        <taxon>Agaricomycetidae</taxon>
        <taxon>Agaricales</taxon>
        <taxon>Marasmiineae</taxon>
        <taxon>Marasmiaceae</taxon>
        <taxon>Moniliophthora</taxon>
    </lineage>
</organism>
<dbReference type="AlphaFoldDB" id="V2XUI2"/>
<dbReference type="Proteomes" id="UP000017559">
    <property type="component" value="Unassembled WGS sequence"/>
</dbReference>
<sequence>ALTGQKPLKFIERFESFSDSFHIGFYLSSGPSTLSAILALASVLSGESKYTISPISSQIHVPASWVVVDVVPEKGKLFNKLIESLLSDLGQHDFELYERVDVLVDYVKNNSENITDGDLDKVRFVFSSFTNNEHATVQAMRPGLPEGTLG</sequence>
<dbReference type="KEGG" id="mrr:Moror_16923"/>
<gene>
    <name evidence="1" type="ORF">Moror_16923</name>
</gene>
<protein>
    <submittedName>
        <fullName evidence="1">Uncharacterized protein</fullName>
    </submittedName>
</protein>
<dbReference type="HOGENOM" id="CLU_1744927_0_0_1"/>
<name>V2XUI2_MONRO</name>
<proteinExistence type="predicted"/>
<feature type="non-terminal residue" evidence="1">
    <location>
        <position position="1"/>
    </location>
</feature>
<keyword evidence="2" id="KW-1185">Reference proteome</keyword>
<reference evidence="1 2" key="1">
    <citation type="journal article" date="2014" name="BMC Genomics">
        <title>Genome and secretome analysis of the hemibiotrophic fungal pathogen, Moniliophthora roreri, which causes frosty pod rot disease of cacao: mechanisms of the biotrophic and necrotrophic phases.</title>
        <authorList>
            <person name="Meinhardt L.W."/>
            <person name="Costa G.G.L."/>
            <person name="Thomazella D.P.T."/>
            <person name="Teixeira P.J.P.L."/>
            <person name="Carazzolle M.F."/>
            <person name="Schuster S.C."/>
            <person name="Carlson J.E."/>
            <person name="Guiltinan M.J."/>
            <person name="Mieczkowski P."/>
            <person name="Farmer A."/>
            <person name="Ramaraj T."/>
            <person name="Crozier J."/>
            <person name="Davis R.E."/>
            <person name="Shao J."/>
            <person name="Melnick R.L."/>
            <person name="Pereira G.A.G."/>
            <person name="Bailey B.A."/>
        </authorList>
    </citation>
    <scope>NUCLEOTIDE SEQUENCE [LARGE SCALE GENOMIC DNA]</scope>
    <source>
        <strain evidence="1 2">MCA 2997</strain>
    </source>
</reference>
<accession>V2XUI2</accession>
<evidence type="ECO:0000313" key="1">
    <source>
        <dbReference type="EMBL" id="ESK83074.1"/>
    </source>
</evidence>
<evidence type="ECO:0000313" key="2">
    <source>
        <dbReference type="Proteomes" id="UP000017559"/>
    </source>
</evidence>
<dbReference type="EMBL" id="AWSO01001687">
    <property type="protein sequence ID" value="ESK83074.1"/>
    <property type="molecule type" value="Genomic_DNA"/>
</dbReference>
<comment type="caution">
    <text evidence="1">The sequence shown here is derived from an EMBL/GenBank/DDBJ whole genome shotgun (WGS) entry which is preliminary data.</text>
</comment>